<organism evidence="2 3">
    <name type="scientific">Cercophora scortea</name>
    <dbReference type="NCBI Taxonomy" id="314031"/>
    <lineage>
        <taxon>Eukaryota</taxon>
        <taxon>Fungi</taxon>
        <taxon>Dikarya</taxon>
        <taxon>Ascomycota</taxon>
        <taxon>Pezizomycotina</taxon>
        <taxon>Sordariomycetes</taxon>
        <taxon>Sordariomycetidae</taxon>
        <taxon>Sordariales</taxon>
        <taxon>Lasiosphaeriaceae</taxon>
        <taxon>Cercophora</taxon>
    </lineage>
</organism>
<keyword evidence="1" id="KW-1133">Transmembrane helix</keyword>
<reference evidence="2" key="1">
    <citation type="journal article" date="2023" name="Mol. Phylogenet. Evol.">
        <title>Genome-scale phylogeny and comparative genomics of the fungal order Sordariales.</title>
        <authorList>
            <person name="Hensen N."/>
            <person name="Bonometti L."/>
            <person name="Westerberg I."/>
            <person name="Brannstrom I.O."/>
            <person name="Guillou S."/>
            <person name="Cros-Aarteil S."/>
            <person name="Calhoun S."/>
            <person name="Haridas S."/>
            <person name="Kuo A."/>
            <person name="Mondo S."/>
            <person name="Pangilinan J."/>
            <person name="Riley R."/>
            <person name="LaButti K."/>
            <person name="Andreopoulos B."/>
            <person name="Lipzen A."/>
            <person name="Chen C."/>
            <person name="Yan M."/>
            <person name="Daum C."/>
            <person name="Ng V."/>
            <person name="Clum A."/>
            <person name="Steindorff A."/>
            <person name="Ohm R.A."/>
            <person name="Martin F."/>
            <person name="Silar P."/>
            <person name="Natvig D.O."/>
            <person name="Lalanne C."/>
            <person name="Gautier V."/>
            <person name="Ament-Velasquez S.L."/>
            <person name="Kruys A."/>
            <person name="Hutchinson M.I."/>
            <person name="Powell A.J."/>
            <person name="Barry K."/>
            <person name="Miller A.N."/>
            <person name="Grigoriev I.V."/>
            <person name="Debuchy R."/>
            <person name="Gladieux P."/>
            <person name="Hiltunen Thoren M."/>
            <person name="Johannesson H."/>
        </authorList>
    </citation>
    <scope>NUCLEOTIDE SEQUENCE</scope>
    <source>
        <strain evidence="2">SMH4131-1</strain>
    </source>
</reference>
<dbReference type="EMBL" id="JAUEPO010000002">
    <property type="protein sequence ID" value="KAK3332268.1"/>
    <property type="molecule type" value="Genomic_DNA"/>
</dbReference>
<evidence type="ECO:0000313" key="2">
    <source>
        <dbReference type="EMBL" id="KAK3332268.1"/>
    </source>
</evidence>
<proteinExistence type="predicted"/>
<sequence>MEYLSQLQASLPSLATSLRAAEWTPLTARWTYGLGGLAAYLLLVRVLRYRRRDAMVRKYNYPTRSAMAAMTIEEATAINRQIIHLEFPIVYNKSLFFALFKTYGIPSISKLLAATTQLSSPATASKRAVDTEVLIDEMILQTPTSPRTIDSIARVNFLHEHYRKSGRILDSDMLFTLSLFAMEPIQWISRYEWRELTLLERYAIGVFWKDLGTAMEIPYDALKPYYQGSEYDDGLAWLEALDRWSQDYEREHMVPAETNKLLADGTLDILLYNIPVVLRGFALNFIMPLLSPRLRKSMLMDTPHPAIFDYLLPSILAIRRLTLRYFCLPRPEFLKVMYITDEADPATGRYHANYYIAHPWYVKPTFWSRWGPEALMTRLVGGVVPGDGGAKYCPAGYSIPELGPTYQRGKGEKKMAETKGKVREMRGCPIVGL</sequence>
<evidence type="ECO:0000256" key="1">
    <source>
        <dbReference type="SAM" id="Phobius"/>
    </source>
</evidence>
<gene>
    <name evidence="2" type="ORF">B0T19DRAFT_415188</name>
</gene>
<dbReference type="PANTHER" id="PTHR36124">
    <property type="match status" value="1"/>
</dbReference>
<name>A0AAE0MHV3_9PEZI</name>
<dbReference type="Proteomes" id="UP001286456">
    <property type="component" value="Unassembled WGS sequence"/>
</dbReference>
<dbReference type="GO" id="GO:0016491">
    <property type="term" value="F:oxidoreductase activity"/>
    <property type="evidence" value="ECO:0007669"/>
    <property type="project" value="InterPro"/>
</dbReference>
<feature type="transmembrane region" description="Helical" evidence="1">
    <location>
        <begin position="269"/>
        <end position="290"/>
    </location>
</feature>
<keyword evidence="1" id="KW-0472">Membrane</keyword>
<evidence type="ECO:0000313" key="3">
    <source>
        <dbReference type="Proteomes" id="UP001286456"/>
    </source>
</evidence>
<keyword evidence="1" id="KW-0812">Transmembrane</keyword>
<comment type="caution">
    <text evidence="2">The sequence shown here is derived from an EMBL/GenBank/DDBJ whole genome shotgun (WGS) entry which is preliminary data.</text>
</comment>
<dbReference type="PANTHER" id="PTHR36124:SF1">
    <property type="entry name" value="ER-BOUND OXYGENASE MPAB_MPAB'_RUBBER OXYGENASE CATALYTIC DOMAIN-CONTAINING PROTEIN"/>
    <property type="match status" value="1"/>
</dbReference>
<dbReference type="AlphaFoldDB" id="A0AAE0MHV3"/>
<evidence type="ECO:0008006" key="4">
    <source>
        <dbReference type="Google" id="ProtNLM"/>
    </source>
</evidence>
<feature type="transmembrane region" description="Helical" evidence="1">
    <location>
        <begin position="30"/>
        <end position="47"/>
    </location>
</feature>
<dbReference type="InterPro" id="IPR046366">
    <property type="entry name" value="MPAB"/>
</dbReference>
<keyword evidence="3" id="KW-1185">Reference proteome</keyword>
<reference evidence="2" key="2">
    <citation type="submission" date="2023-06" db="EMBL/GenBank/DDBJ databases">
        <authorList>
            <consortium name="Lawrence Berkeley National Laboratory"/>
            <person name="Haridas S."/>
            <person name="Hensen N."/>
            <person name="Bonometti L."/>
            <person name="Westerberg I."/>
            <person name="Brannstrom I.O."/>
            <person name="Guillou S."/>
            <person name="Cros-Aarteil S."/>
            <person name="Calhoun S."/>
            <person name="Kuo A."/>
            <person name="Mondo S."/>
            <person name="Pangilinan J."/>
            <person name="Riley R."/>
            <person name="Labutti K."/>
            <person name="Andreopoulos B."/>
            <person name="Lipzen A."/>
            <person name="Chen C."/>
            <person name="Yanf M."/>
            <person name="Daum C."/>
            <person name="Ng V."/>
            <person name="Clum A."/>
            <person name="Steindorff A."/>
            <person name="Ohm R."/>
            <person name="Martin F."/>
            <person name="Silar P."/>
            <person name="Natvig D."/>
            <person name="Lalanne C."/>
            <person name="Gautier V."/>
            <person name="Ament-Velasquez S.L."/>
            <person name="Kruys A."/>
            <person name="Hutchinson M.I."/>
            <person name="Powell A.J."/>
            <person name="Barry K."/>
            <person name="Miller A.N."/>
            <person name="Grigoriev I.V."/>
            <person name="Debuchy R."/>
            <person name="Gladieux P."/>
            <person name="Thoren M.H."/>
            <person name="Johannesson H."/>
        </authorList>
    </citation>
    <scope>NUCLEOTIDE SEQUENCE</scope>
    <source>
        <strain evidence="2">SMH4131-1</strain>
    </source>
</reference>
<protein>
    <recommendedName>
        <fullName evidence="4">ER-bound oxygenase mpaB/mpaB'/Rubber oxygenase catalytic domain-containing protein</fullName>
    </recommendedName>
</protein>
<accession>A0AAE0MHV3</accession>